<dbReference type="PANTHER" id="PTHR45635">
    <property type="entry name" value="ADP,ATP CARRIER PROTEIN 1-RELATED-RELATED"/>
    <property type="match status" value="1"/>
</dbReference>
<keyword evidence="6 10" id="KW-1133">Transmembrane helix</keyword>
<evidence type="ECO:0000313" key="11">
    <source>
        <dbReference type="EMBL" id="CAD8053372.1"/>
    </source>
</evidence>
<accession>A0A8S1KKI8</accession>
<organism evidence="11 12">
    <name type="scientific">Paramecium primaurelia</name>
    <dbReference type="NCBI Taxonomy" id="5886"/>
    <lineage>
        <taxon>Eukaryota</taxon>
        <taxon>Sar</taxon>
        <taxon>Alveolata</taxon>
        <taxon>Ciliophora</taxon>
        <taxon>Intramacronucleata</taxon>
        <taxon>Oligohymenophorea</taxon>
        <taxon>Peniculida</taxon>
        <taxon>Parameciidae</taxon>
        <taxon>Paramecium</taxon>
    </lineage>
</organism>
<evidence type="ECO:0000256" key="2">
    <source>
        <dbReference type="ARBA" id="ARBA00006375"/>
    </source>
</evidence>
<dbReference type="PROSITE" id="PS50920">
    <property type="entry name" value="SOLCAR"/>
    <property type="match status" value="3"/>
</dbReference>
<keyword evidence="12" id="KW-1185">Reference proteome</keyword>
<comment type="subcellular location">
    <subcellularLocation>
        <location evidence="10">Membrane</location>
        <topology evidence="10">Multi-pass membrane protein</topology>
    </subcellularLocation>
    <subcellularLocation>
        <location evidence="1">Mitochondrion inner membrane</location>
        <topology evidence="1">Multi-pass membrane protein</topology>
    </subcellularLocation>
</comment>
<keyword evidence="8 9" id="KW-0812">Transmembrane</keyword>
<feature type="repeat" description="Solcar" evidence="8">
    <location>
        <begin position="10"/>
        <end position="100"/>
    </location>
</feature>
<comment type="caution">
    <text evidence="10">Lacks conserved residue(s) required for the propagation of feature annotation.</text>
</comment>
<evidence type="ECO:0000313" key="12">
    <source>
        <dbReference type="Proteomes" id="UP000688137"/>
    </source>
</evidence>
<comment type="subunit">
    <text evidence="10">Monomer.</text>
</comment>
<evidence type="ECO:0000256" key="7">
    <source>
        <dbReference type="ARBA" id="ARBA00023128"/>
    </source>
</evidence>
<gene>
    <name evidence="11" type="ORF">PPRIM_AZ9-3.1.T0200296</name>
</gene>
<dbReference type="Proteomes" id="UP000688137">
    <property type="component" value="Unassembled WGS sequence"/>
</dbReference>
<dbReference type="OMA" id="QTASMNT"/>
<evidence type="ECO:0000256" key="1">
    <source>
        <dbReference type="ARBA" id="ARBA00004448"/>
    </source>
</evidence>
<evidence type="ECO:0000256" key="8">
    <source>
        <dbReference type="PROSITE-ProRule" id="PRU00282"/>
    </source>
</evidence>
<keyword evidence="3 9" id="KW-0813">Transport</keyword>
<dbReference type="InterPro" id="IPR002113">
    <property type="entry name" value="ADT_euk_type"/>
</dbReference>
<dbReference type="PANTHER" id="PTHR45635:SF14">
    <property type="entry name" value="ADP_ATP TRANSLOCASE"/>
    <property type="match status" value="1"/>
</dbReference>
<keyword evidence="5" id="KW-0999">Mitochondrion inner membrane</keyword>
<feature type="transmembrane region" description="Helical" evidence="10">
    <location>
        <begin position="215"/>
        <end position="232"/>
    </location>
</feature>
<feature type="repeat" description="Solcar" evidence="8">
    <location>
        <begin position="209"/>
        <end position="296"/>
    </location>
</feature>
<keyword evidence="8 10" id="KW-0472">Membrane</keyword>
<keyword evidence="7" id="KW-0496">Mitochondrion</keyword>
<dbReference type="GO" id="GO:1990544">
    <property type="term" value="P:mitochondrial ATP transmembrane transport"/>
    <property type="evidence" value="ECO:0007669"/>
    <property type="project" value="InterPro"/>
</dbReference>
<evidence type="ECO:0000256" key="10">
    <source>
        <dbReference type="RuleBase" id="RU368008"/>
    </source>
</evidence>
<evidence type="ECO:0000256" key="4">
    <source>
        <dbReference type="ARBA" id="ARBA00022737"/>
    </source>
</evidence>
<feature type="repeat" description="Solcar" evidence="8">
    <location>
        <begin position="111"/>
        <end position="201"/>
    </location>
</feature>
<proteinExistence type="inferred from homology"/>
<evidence type="ECO:0000256" key="5">
    <source>
        <dbReference type="ARBA" id="ARBA00022792"/>
    </source>
</evidence>
<dbReference type="AlphaFoldDB" id="A0A8S1KKI8"/>
<protein>
    <recommendedName>
        <fullName evidence="10">ADP/ATP translocase</fullName>
    </recommendedName>
    <alternativeName>
        <fullName evidence="10">ADP,ATP carrier protein</fullName>
    </alternativeName>
</protein>
<dbReference type="Pfam" id="PF00153">
    <property type="entry name" value="Mito_carr"/>
    <property type="match status" value="3"/>
</dbReference>
<reference evidence="11" key="1">
    <citation type="submission" date="2021-01" db="EMBL/GenBank/DDBJ databases">
        <authorList>
            <consortium name="Genoscope - CEA"/>
            <person name="William W."/>
        </authorList>
    </citation>
    <scope>NUCLEOTIDE SEQUENCE</scope>
</reference>
<comment type="function">
    <text evidence="10">Catalyzes the exchange of ADP and ATP across the membrane.</text>
</comment>
<feature type="transmembrane region" description="Helical" evidence="10">
    <location>
        <begin position="173"/>
        <end position="195"/>
    </location>
</feature>
<evidence type="ECO:0000256" key="9">
    <source>
        <dbReference type="RuleBase" id="RU000488"/>
    </source>
</evidence>
<name>A0A8S1KKI8_PARPR</name>
<dbReference type="GO" id="GO:0005743">
    <property type="term" value="C:mitochondrial inner membrane"/>
    <property type="evidence" value="ECO:0007669"/>
    <property type="project" value="UniProtKB-SubCell"/>
</dbReference>
<evidence type="ECO:0000256" key="3">
    <source>
        <dbReference type="ARBA" id="ARBA00022448"/>
    </source>
</evidence>
<dbReference type="GO" id="GO:0005471">
    <property type="term" value="F:ATP:ADP antiporter activity"/>
    <property type="evidence" value="ECO:0007669"/>
    <property type="project" value="UniProtKB-UniRule"/>
</dbReference>
<comment type="caution">
    <text evidence="11">The sequence shown here is derived from an EMBL/GenBank/DDBJ whole genome shotgun (WGS) entry which is preliminary data.</text>
</comment>
<dbReference type="EMBL" id="CAJJDM010000017">
    <property type="protein sequence ID" value="CAD8053372.1"/>
    <property type="molecule type" value="Genomic_DNA"/>
</dbReference>
<evidence type="ECO:0000256" key="6">
    <source>
        <dbReference type="ARBA" id="ARBA00022989"/>
    </source>
</evidence>
<sequence length="304" mass="34242">MSSVKRSQRNQFAIDFLSGGLSGAIAKTTCAPIERVKLLMQTASMNTKLTKPYTGITDCFLRCVREDGALSLWRGNGVNVLRYFPTQALNFSFKDFFAKLLNKNNNQDHSSQLFYNILSGGLAGTCSTSIVYPLDLARTRLGVDLGRTKSERQFQGLVDCLTKIYRSDGIRGWYQGIGICFVGIFIYRGLYFGIYDTGRDIFFKDADAKSLIMKFFYAQCVVIFSETISYPTDTLKRKLMMQTAGVQRKYKNALDCFKQIINTEGFKGLMKGNASNMARAIGSSLCLVLYDEMKRVTTTNQQRQ</sequence>
<keyword evidence="4" id="KW-0677">Repeat</keyword>
<dbReference type="GO" id="GO:0140021">
    <property type="term" value="P:mitochondrial ADP transmembrane transport"/>
    <property type="evidence" value="ECO:0007669"/>
    <property type="project" value="InterPro"/>
</dbReference>
<dbReference type="InterPro" id="IPR018108">
    <property type="entry name" value="MCP_transmembrane"/>
</dbReference>
<comment type="similarity">
    <text evidence="2 9">Belongs to the mitochondrial carrier (TC 2.A.29) family.</text>
</comment>